<dbReference type="SUPFAM" id="SSF48726">
    <property type="entry name" value="Immunoglobulin"/>
    <property type="match status" value="1"/>
</dbReference>
<dbReference type="Gene3D" id="3.30.500.10">
    <property type="entry name" value="MHC class I-like antigen recognition-like"/>
    <property type="match status" value="1"/>
</dbReference>
<dbReference type="Gene3D" id="2.60.40.10">
    <property type="entry name" value="Immunoglobulins"/>
    <property type="match status" value="1"/>
</dbReference>
<dbReference type="PANTHER" id="PTHR16675">
    <property type="entry name" value="MHC CLASS I-RELATED"/>
    <property type="match status" value="1"/>
</dbReference>
<dbReference type="AlphaFoldDB" id="A0AAW0NG33"/>
<gene>
    <name evidence="5" type="ORF">WMY93_019056</name>
</gene>
<comment type="caution">
    <text evidence="5">The sequence shown here is derived from an EMBL/GenBank/DDBJ whole genome shotgun (WGS) entry which is preliminary data.</text>
</comment>
<evidence type="ECO:0000256" key="3">
    <source>
        <dbReference type="SAM" id="MobiDB-lite"/>
    </source>
</evidence>
<dbReference type="GO" id="GO:0009897">
    <property type="term" value="C:external side of plasma membrane"/>
    <property type="evidence" value="ECO:0007669"/>
    <property type="project" value="TreeGrafter"/>
</dbReference>
<dbReference type="PROSITE" id="PS50835">
    <property type="entry name" value="IG_LIKE"/>
    <property type="match status" value="1"/>
</dbReference>
<evidence type="ECO:0000313" key="5">
    <source>
        <dbReference type="EMBL" id="KAK7898203.1"/>
    </source>
</evidence>
<dbReference type="Proteomes" id="UP001460270">
    <property type="component" value="Unassembled WGS sequence"/>
</dbReference>
<comment type="similarity">
    <text evidence="2">Belongs to the MHC class I family.</text>
</comment>
<dbReference type="SUPFAM" id="SSF54452">
    <property type="entry name" value="MHC antigen-recognition domain"/>
    <property type="match status" value="1"/>
</dbReference>
<dbReference type="InterPro" id="IPR007110">
    <property type="entry name" value="Ig-like_dom"/>
</dbReference>
<proteinExistence type="inferred from homology"/>
<feature type="compositionally biased region" description="Polar residues" evidence="3">
    <location>
        <begin position="200"/>
        <end position="216"/>
    </location>
</feature>
<evidence type="ECO:0000259" key="4">
    <source>
        <dbReference type="PROSITE" id="PS50835"/>
    </source>
</evidence>
<dbReference type="InterPro" id="IPR013783">
    <property type="entry name" value="Ig-like_fold"/>
</dbReference>
<dbReference type="PANTHER" id="PTHR16675:SF193">
    <property type="entry name" value="LOC571647 PROTEIN-RELATED"/>
    <property type="match status" value="1"/>
</dbReference>
<accession>A0AAW0NG33</accession>
<dbReference type="InterPro" id="IPR003597">
    <property type="entry name" value="Ig_C1-set"/>
</dbReference>
<reference evidence="6" key="1">
    <citation type="submission" date="2024-04" db="EMBL/GenBank/DDBJ databases">
        <title>Salinicola lusitanus LLJ914,a marine bacterium isolated from the Okinawa Trough.</title>
        <authorList>
            <person name="Li J."/>
        </authorList>
    </citation>
    <scope>NUCLEOTIDE SEQUENCE [LARGE SCALE GENOMIC DNA]</scope>
</reference>
<dbReference type="PRINTS" id="PR01638">
    <property type="entry name" value="MHCCLASSI"/>
</dbReference>
<dbReference type="InterPro" id="IPR011161">
    <property type="entry name" value="MHC_I-like_Ag-recog"/>
</dbReference>
<dbReference type="Pfam" id="PF00129">
    <property type="entry name" value="MHC_I"/>
    <property type="match status" value="1"/>
</dbReference>
<dbReference type="InterPro" id="IPR011162">
    <property type="entry name" value="MHC_I/II-like_Ag-recog"/>
</dbReference>
<dbReference type="InterPro" id="IPR036179">
    <property type="entry name" value="Ig-like_dom_sf"/>
</dbReference>
<name>A0AAW0NG33_9GOBI</name>
<organism evidence="5 6">
    <name type="scientific">Mugilogobius chulae</name>
    <name type="common">yellowstripe goby</name>
    <dbReference type="NCBI Taxonomy" id="88201"/>
    <lineage>
        <taxon>Eukaryota</taxon>
        <taxon>Metazoa</taxon>
        <taxon>Chordata</taxon>
        <taxon>Craniata</taxon>
        <taxon>Vertebrata</taxon>
        <taxon>Euteleostomi</taxon>
        <taxon>Actinopterygii</taxon>
        <taxon>Neopterygii</taxon>
        <taxon>Teleostei</taxon>
        <taxon>Neoteleostei</taxon>
        <taxon>Acanthomorphata</taxon>
        <taxon>Gobiaria</taxon>
        <taxon>Gobiiformes</taxon>
        <taxon>Gobioidei</taxon>
        <taxon>Gobiidae</taxon>
        <taxon>Gobionellinae</taxon>
        <taxon>Mugilogobius</taxon>
    </lineage>
</organism>
<dbReference type="FunFam" id="3.30.500.10:FF:000005">
    <property type="entry name" value="MHC class I antigen ZKA transcript variant 1"/>
    <property type="match status" value="1"/>
</dbReference>
<evidence type="ECO:0000256" key="2">
    <source>
        <dbReference type="RuleBase" id="RU004439"/>
    </source>
</evidence>
<keyword evidence="6" id="KW-1185">Reference proteome</keyword>
<keyword evidence="1" id="KW-0325">Glycoprotein</keyword>
<dbReference type="GO" id="GO:0006955">
    <property type="term" value="P:immune response"/>
    <property type="evidence" value="ECO:0007669"/>
    <property type="project" value="TreeGrafter"/>
</dbReference>
<dbReference type="InterPro" id="IPR001039">
    <property type="entry name" value="MHC_I_a_a1/a2"/>
</dbReference>
<feature type="region of interest" description="Disordered" evidence="3">
    <location>
        <begin position="200"/>
        <end position="226"/>
    </location>
</feature>
<dbReference type="InterPro" id="IPR037055">
    <property type="entry name" value="MHC_I-like_Ag-recog_sf"/>
</dbReference>
<dbReference type="GO" id="GO:0005615">
    <property type="term" value="C:extracellular space"/>
    <property type="evidence" value="ECO:0007669"/>
    <property type="project" value="TreeGrafter"/>
</dbReference>
<dbReference type="InterPro" id="IPR050208">
    <property type="entry name" value="MHC_class-I_related"/>
</dbReference>
<evidence type="ECO:0000313" key="6">
    <source>
        <dbReference type="Proteomes" id="UP001460270"/>
    </source>
</evidence>
<sequence>MKERLNKDYWDKGTQSRKSKQQWFKVNLDILKNRKNQTDDDVHVLQWMHGCEAELNSEGKLDFVRGIDQYSYDGDSFLYFDDAVSVWVAAATEAEPTKRKWDEVQVLKDYTKGYLERECLDWLTKFMDYGKQQLIHAIEPHGPSLSTEPPDVYMFASPARHKSSVRLNCMATGFYPPDIVINLLRNGRVLKDDIIQLESDQTKTTRTSAETPSRSSGVRERNTSDPSMSCLSLICVSRLCPSDGSLPRSPEAVEGGVLVEAVAGAAVGDFCCWSL</sequence>
<evidence type="ECO:0000256" key="1">
    <source>
        <dbReference type="ARBA" id="ARBA00023180"/>
    </source>
</evidence>
<dbReference type="Pfam" id="PF07654">
    <property type="entry name" value="C1-set"/>
    <property type="match status" value="1"/>
</dbReference>
<feature type="domain" description="Ig-like" evidence="4">
    <location>
        <begin position="143"/>
        <end position="275"/>
    </location>
</feature>
<protein>
    <recommendedName>
        <fullName evidence="4">Ig-like domain-containing protein</fullName>
    </recommendedName>
</protein>
<dbReference type="EMBL" id="JBBPFD010000014">
    <property type="protein sequence ID" value="KAK7898203.1"/>
    <property type="molecule type" value="Genomic_DNA"/>
</dbReference>